<gene>
    <name evidence="1" type="ORF">ENU31_00050</name>
</gene>
<name>A0A7C4D0B0_9CREN</name>
<comment type="caution">
    <text evidence="1">The sequence shown here is derived from an EMBL/GenBank/DDBJ whole genome shotgun (WGS) entry which is preliminary data.</text>
</comment>
<dbReference type="AlphaFoldDB" id="A0A7C4D0B0"/>
<accession>A0A7C4D0B0</accession>
<reference evidence="1" key="1">
    <citation type="journal article" date="2020" name="mSystems">
        <title>Genome- and Community-Level Interaction Insights into Carbon Utilization and Element Cycling Functions of Hydrothermarchaeota in Hydrothermal Sediment.</title>
        <authorList>
            <person name="Zhou Z."/>
            <person name="Liu Y."/>
            <person name="Xu W."/>
            <person name="Pan J."/>
            <person name="Luo Z.H."/>
            <person name="Li M."/>
        </authorList>
    </citation>
    <scope>NUCLEOTIDE SEQUENCE [LARGE SCALE GENOMIC DNA]</scope>
    <source>
        <strain evidence="1">SpSt-658</strain>
    </source>
</reference>
<organism evidence="1">
    <name type="scientific">Ignisphaera aggregans</name>
    <dbReference type="NCBI Taxonomy" id="334771"/>
    <lineage>
        <taxon>Archaea</taxon>
        <taxon>Thermoproteota</taxon>
        <taxon>Thermoprotei</taxon>
        <taxon>Desulfurococcales</taxon>
        <taxon>Desulfurococcaceae</taxon>
        <taxon>Ignisphaera</taxon>
    </lineage>
</organism>
<proteinExistence type="predicted"/>
<sequence length="76" mass="8600">MFQPWYTGGGIDYLVTKAFKVNGILKDFMHHVVTINYDPRTAGSYTNIQYRIGRPDVHGIATGLVELYLVISCYIS</sequence>
<evidence type="ECO:0000313" key="1">
    <source>
        <dbReference type="EMBL" id="HGM06788.1"/>
    </source>
</evidence>
<dbReference type="EMBL" id="DTCA01000002">
    <property type="protein sequence ID" value="HGM06788.1"/>
    <property type="molecule type" value="Genomic_DNA"/>
</dbReference>
<protein>
    <submittedName>
        <fullName evidence="1">Uncharacterized protein</fullName>
    </submittedName>
</protein>